<evidence type="ECO:0000256" key="1">
    <source>
        <dbReference type="SAM" id="MobiDB-lite"/>
    </source>
</evidence>
<evidence type="ECO:0000313" key="3">
    <source>
        <dbReference type="EMBL" id="KAK4291439.1"/>
    </source>
</evidence>
<evidence type="ECO:0000313" key="4">
    <source>
        <dbReference type="Proteomes" id="UP001292094"/>
    </source>
</evidence>
<dbReference type="EMBL" id="JAWZYT010005148">
    <property type="protein sequence ID" value="KAK4291439.1"/>
    <property type="molecule type" value="Genomic_DNA"/>
</dbReference>
<evidence type="ECO:0000313" key="2">
    <source>
        <dbReference type="EMBL" id="KAK4288511.1"/>
    </source>
</evidence>
<sequence length="119" mass="12801">MSLVLEAATPTTTTTTSQPQPPPNTTTTTSQPSPPPPPPPQPQHTNKVQQQQQQQQQQHDCGDLITLWSACPEGVFDPNPGCQQGPVALDKDQCIQTHPGHHKSSLVWSGLVALTPWAT</sequence>
<gene>
    <name evidence="3" type="ORF">Pmani_035733</name>
    <name evidence="2" type="ORF">Pmani_038459</name>
</gene>
<feature type="compositionally biased region" description="Low complexity" evidence="1">
    <location>
        <begin position="9"/>
        <end position="18"/>
    </location>
</feature>
<feature type="compositionally biased region" description="Pro residues" evidence="1">
    <location>
        <begin position="32"/>
        <end position="42"/>
    </location>
</feature>
<organism evidence="3 4">
    <name type="scientific">Petrolisthes manimaculis</name>
    <dbReference type="NCBI Taxonomy" id="1843537"/>
    <lineage>
        <taxon>Eukaryota</taxon>
        <taxon>Metazoa</taxon>
        <taxon>Ecdysozoa</taxon>
        <taxon>Arthropoda</taxon>
        <taxon>Crustacea</taxon>
        <taxon>Multicrustacea</taxon>
        <taxon>Malacostraca</taxon>
        <taxon>Eumalacostraca</taxon>
        <taxon>Eucarida</taxon>
        <taxon>Decapoda</taxon>
        <taxon>Pleocyemata</taxon>
        <taxon>Anomura</taxon>
        <taxon>Galatheoidea</taxon>
        <taxon>Porcellanidae</taxon>
        <taxon>Petrolisthes</taxon>
    </lineage>
</organism>
<dbReference type="EMBL" id="JAWZYT010006274">
    <property type="protein sequence ID" value="KAK4288511.1"/>
    <property type="molecule type" value="Genomic_DNA"/>
</dbReference>
<dbReference type="Proteomes" id="UP001292094">
    <property type="component" value="Unassembled WGS sequence"/>
</dbReference>
<keyword evidence="4" id="KW-1185">Reference proteome</keyword>
<feature type="region of interest" description="Disordered" evidence="1">
    <location>
        <begin position="1"/>
        <end position="61"/>
    </location>
</feature>
<comment type="caution">
    <text evidence="3">The sequence shown here is derived from an EMBL/GenBank/DDBJ whole genome shotgun (WGS) entry which is preliminary data.</text>
</comment>
<protein>
    <submittedName>
        <fullName evidence="3">Uncharacterized protein</fullName>
    </submittedName>
</protein>
<reference evidence="3" key="1">
    <citation type="submission" date="2023-11" db="EMBL/GenBank/DDBJ databases">
        <title>Genome assemblies of two species of porcelain crab, Petrolisthes cinctipes and Petrolisthes manimaculis (Anomura: Porcellanidae).</title>
        <authorList>
            <person name="Angst P."/>
        </authorList>
    </citation>
    <scope>NUCLEOTIDE SEQUENCE</scope>
    <source>
        <strain evidence="3">PB745_02</strain>
        <tissue evidence="3">Gill</tissue>
    </source>
</reference>
<name>A0AAE1TQ61_9EUCA</name>
<dbReference type="AlphaFoldDB" id="A0AAE1TQ61"/>
<accession>A0AAE1TQ61</accession>
<feature type="compositionally biased region" description="Low complexity" evidence="1">
    <location>
        <begin position="49"/>
        <end position="58"/>
    </location>
</feature>
<proteinExistence type="predicted"/>